<dbReference type="AlphaFoldDB" id="A0A0F5HVF4"/>
<dbReference type="EMBL" id="JWIR02000100">
    <property type="protein sequence ID" value="KKB33748.1"/>
    <property type="molecule type" value="Genomic_DNA"/>
</dbReference>
<dbReference type="OrthoDB" id="2919467at2"/>
<dbReference type="Proteomes" id="UP000031563">
    <property type="component" value="Unassembled WGS sequence"/>
</dbReference>
<sequence length="107" mass="12344">MEKLKVKEQILLAYYTQYNIDVSKMYKVHLELSKKMDVSSYRNAMIQLGNERLIDGIVEVPIPGSPAKGIKVMSPMITPEGIQVVEELLDVKWTPSSRQLFYKFKVH</sequence>
<organism evidence="2 3">
    <name type="scientific">Bacillus thermotolerans</name>
    <name type="common">Quasibacillus thermotolerans</name>
    <dbReference type="NCBI Taxonomy" id="1221996"/>
    <lineage>
        <taxon>Bacteria</taxon>
        <taxon>Bacillati</taxon>
        <taxon>Bacillota</taxon>
        <taxon>Bacilli</taxon>
        <taxon>Bacillales</taxon>
        <taxon>Bacillaceae</taxon>
        <taxon>Bacillus</taxon>
    </lineage>
</organism>
<protein>
    <submittedName>
        <fullName evidence="2">Uncharacterized protein</fullName>
    </submittedName>
</protein>
<dbReference type="RefSeq" id="WP_040048335.1">
    <property type="nucleotide sequence ID" value="NZ_JWIR02000058.1"/>
</dbReference>
<evidence type="ECO:0000313" key="2">
    <source>
        <dbReference type="EMBL" id="KKB36832.1"/>
    </source>
</evidence>
<evidence type="ECO:0000313" key="3">
    <source>
        <dbReference type="Proteomes" id="UP000031563"/>
    </source>
</evidence>
<comment type="caution">
    <text evidence="2">The sequence shown here is derived from an EMBL/GenBank/DDBJ whole genome shotgun (WGS) entry which is preliminary data.</text>
</comment>
<reference evidence="2 3" key="1">
    <citation type="submission" date="2015-02" db="EMBL/GenBank/DDBJ databases">
        <title>Genome Assembly of Bacillaceae bacterium MTCC 8252.</title>
        <authorList>
            <person name="Verma A."/>
            <person name="Khatri I."/>
            <person name="Mual P."/>
            <person name="Subramanian S."/>
            <person name="Krishnamurthi S."/>
        </authorList>
    </citation>
    <scope>NUCLEOTIDE SEQUENCE [LARGE SCALE GENOMIC DNA]</scope>
    <source>
        <strain evidence="2 3">MTCC 8252</strain>
    </source>
</reference>
<accession>A0A0F5HVF4</accession>
<keyword evidence="3" id="KW-1185">Reference proteome</keyword>
<evidence type="ECO:0000313" key="1">
    <source>
        <dbReference type="EMBL" id="KKB33748.1"/>
    </source>
</evidence>
<name>A0A0F5HVF4_BACTR</name>
<gene>
    <name evidence="1" type="ORF">QY95_00036</name>
    <name evidence="2" type="ORF">QY95_02906</name>
</gene>
<dbReference type="EMBL" id="JWIR02000058">
    <property type="protein sequence ID" value="KKB36832.1"/>
    <property type="molecule type" value="Genomic_DNA"/>
</dbReference>
<proteinExistence type="predicted"/>